<dbReference type="Proteomes" id="UP000298337">
    <property type="component" value="Unassembled WGS sequence"/>
</dbReference>
<evidence type="ECO:0000313" key="2">
    <source>
        <dbReference type="Proteomes" id="UP000298337"/>
    </source>
</evidence>
<protein>
    <submittedName>
        <fullName evidence="1">Uncharacterized protein</fullName>
    </submittedName>
</protein>
<sequence length="256" mass="29291">MHTNALSRLGLLGLLILLLNLMNHTGLGQVITADSSRVSYEEEEAQSDFNLKERYNYLVRSKVEETQLWKLGLNDVGFDFGRFRYGIYLIYERKLRTSFSVLGELNPTAQPGYRYIYDPNTNIGGLEKTRYLNLGAQIAGRYYYNLNKRIRKGKSANNFSADYLSASIKTNGAYIPRNTHNNTYSGGDPKEYLVEVPQFSVRYGLQRRLGRYGFVDGNLGLATDMIFLARYPRQYYSWRSAIYGVGEFRIGLALGK</sequence>
<accession>A0A4Z0P8A3</accession>
<keyword evidence="2" id="KW-1185">Reference proteome</keyword>
<proteinExistence type="predicted"/>
<reference evidence="1 2" key="1">
    <citation type="submission" date="2019-04" db="EMBL/GenBank/DDBJ databases">
        <authorList>
            <person name="Feng G."/>
            <person name="Zhang J."/>
            <person name="Zhu H."/>
        </authorList>
    </citation>
    <scope>NUCLEOTIDE SEQUENCE [LARGE SCALE GENOMIC DNA]</scope>
    <source>
        <strain evidence="1 2">92R-1</strain>
    </source>
</reference>
<name>A0A4Z0P8A3_9BACT</name>
<dbReference type="OrthoDB" id="912723at2"/>
<dbReference type="EMBL" id="SRLA01000002">
    <property type="protein sequence ID" value="TGE07627.1"/>
    <property type="molecule type" value="Genomic_DNA"/>
</dbReference>
<comment type="caution">
    <text evidence="1">The sequence shown here is derived from an EMBL/GenBank/DDBJ whole genome shotgun (WGS) entry which is preliminary data.</text>
</comment>
<evidence type="ECO:0000313" key="1">
    <source>
        <dbReference type="EMBL" id="TGE07627.1"/>
    </source>
</evidence>
<dbReference type="AlphaFoldDB" id="A0A4Z0P8A3"/>
<organism evidence="1 2">
    <name type="scientific">Hymenobacter fodinae</name>
    <dbReference type="NCBI Taxonomy" id="2510796"/>
    <lineage>
        <taxon>Bacteria</taxon>
        <taxon>Pseudomonadati</taxon>
        <taxon>Bacteroidota</taxon>
        <taxon>Cytophagia</taxon>
        <taxon>Cytophagales</taxon>
        <taxon>Hymenobacteraceae</taxon>
        <taxon>Hymenobacter</taxon>
    </lineage>
</organism>
<gene>
    <name evidence="1" type="ORF">EU556_07685</name>
</gene>